<feature type="compositionally biased region" description="Low complexity" evidence="3">
    <location>
        <begin position="861"/>
        <end position="875"/>
    </location>
</feature>
<evidence type="ECO:0000256" key="2">
    <source>
        <dbReference type="ARBA" id="ARBA00023054"/>
    </source>
</evidence>
<dbReference type="GO" id="GO:0006366">
    <property type="term" value="P:transcription by RNA polymerase II"/>
    <property type="evidence" value="ECO:0007669"/>
    <property type="project" value="TreeGrafter"/>
</dbReference>
<feature type="compositionally biased region" description="Low complexity" evidence="3">
    <location>
        <begin position="107"/>
        <end position="122"/>
    </location>
</feature>
<proteinExistence type="inferred from homology"/>
<accession>A0A367L564</accession>
<name>A0A367L564_9HYPO</name>
<feature type="region of interest" description="Disordered" evidence="3">
    <location>
        <begin position="508"/>
        <end position="542"/>
    </location>
</feature>
<protein>
    <recommendedName>
        <fullName evidence="4">UBC core domain-containing protein</fullName>
    </recommendedName>
</protein>
<feature type="compositionally biased region" description="Polar residues" evidence="3">
    <location>
        <begin position="610"/>
        <end position="619"/>
    </location>
</feature>
<dbReference type="GO" id="GO:0005634">
    <property type="term" value="C:nucleus"/>
    <property type="evidence" value="ECO:0007669"/>
    <property type="project" value="TreeGrafter"/>
</dbReference>
<dbReference type="InterPro" id="IPR000608">
    <property type="entry name" value="UBC"/>
</dbReference>
<evidence type="ECO:0000259" key="4">
    <source>
        <dbReference type="PROSITE" id="PS50127"/>
    </source>
</evidence>
<dbReference type="PANTHER" id="PTHR21680">
    <property type="entry name" value="COILED-COIL DOMAIN-CONTAINING PROTEIN 124"/>
    <property type="match status" value="1"/>
</dbReference>
<dbReference type="Gene3D" id="3.10.110.10">
    <property type="entry name" value="Ubiquitin Conjugating Enzyme"/>
    <property type="match status" value="1"/>
</dbReference>
<dbReference type="Pfam" id="PF06244">
    <property type="entry name" value="Ccdc124"/>
    <property type="match status" value="1"/>
</dbReference>
<dbReference type="PROSITE" id="PS50127">
    <property type="entry name" value="UBC_2"/>
    <property type="match status" value="1"/>
</dbReference>
<feature type="compositionally biased region" description="Basic and acidic residues" evidence="3">
    <location>
        <begin position="145"/>
        <end position="183"/>
    </location>
</feature>
<evidence type="ECO:0000256" key="3">
    <source>
        <dbReference type="SAM" id="MobiDB-lite"/>
    </source>
</evidence>
<feature type="region of interest" description="Disordered" evidence="3">
    <location>
        <begin position="811"/>
        <end position="835"/>
    </location>
</feature>
<dbReference type="OrthoDB" id="5596422at2759"/>
<feature type="compositionally biased region" description="Basic and acidic residues" evidence="3">
    <location>
        <begin position="123"/>
        <end position="138"/>
    </location>
</feature>
<comment type="similarity">
    <text evidence="1">Belongs to the CCDC124 family.</text>
</comment>
<dbReference type="EMBL" id="LKCN02000014">
    <property type="protein sequence ID" value="RCI09564.1"/>
    <property type="molecule type" value="Genomic_DNA"/>
</dbReference>
<keyword evidence="6" id="KW-1185">Reference proteome</keyword>
<feature type="region of interest" description="Disordered" evidence="3">
    <location>
        <begin position="849"/>
        <end position="915"/>
    </location>
</feature>
<keyword evidence="2" id="KW-0175">Coiled coil</keyword>
<evidence type="ECO:0000313" key="6">
    <source>
        <dbReference type="Proteomes" id="UP000253664"/>
    </source>
</evidence>
<dbReference type="InterPro" id="IPR054413">
    <property type="entry name" value="LSO1/2"/>
</dbReference>
<evidence type="ECO:0000313" key="5">
    <source>
        <dbReference type="EMBL" id="RCI09564.1"/>
    </source>
</evidence>
<feature type="domain" description="UBC core" evidence="4">
    <location>
        <begin position="383"/>
        <end position="546"/>
    </location>
</feature>
<feature type="region of interest" description="Disordered" evidence="3">
    <location>
        <begin position="95"/>
        <end position="202"/>
    </location>
</feature>
<feature type="region of interest" description="Disordered" evidence="3">
    <location>
        <begin position="1194"/>
        <end position="1220"/>
    </location>
</feature>
<dbReference type="Proteomes" id="UP000253664">
    <property type="component" value="Unassembled WGS sequence"/>
</dbReference>
<evidence type="ECO:0000256" key="1">
    <source>
        <dbReference type="ARBA" id="ARBA00008296"/>
    </source>
</evidence>
<feature type="compositionally biased region" description="Polar residues" evidence="3">
    <location>
        <begin position="511"/>
        <end position="526"/>
    </location>
</feature>
<dbReference type="STRING" id="1330021.A0A367L564"/>
<reference evidence="5 6" key="1">
    <citation type="journal article" date="2015" name="BMC Genomics">
        <title>Insights from the genome of Ophiocordyceps polyrhachis-furcata to pathogenicity and host specificity in insect fungi.</title>
        <authorList>
            <person name="Wichadakul D."/>
            <person name="Kobmoo N."/>
            <person name="Ingsriswang S."/>
            <person name="Tangphatsornruang S."/>
            <person name="Chantasingh D."/>
            <person name="Luangsa-ard J.J."/>
            <person name="Eurwilaichitr L."/>
        </authorList>
    </citation>
    <scope>NUCLEOTIDE SEQUENCE [LARGE SCALE GENOMIC DNA]</scope>
    <source>
        <strain evidence="5 6">BCC 54312</strain>
    </source>
</reference>
<organism evidence="5 6">
    <name type="scientific">Ophiocordyceps polyrhachis-furcata BCC 54312</name>
    <dbReference type="NCBI Taxonomy" id="1330021"/>
    <lineage>
        <taxon>Eukaryota</taxon>
        <taxon>Fungi</taxon>
        <taxon>Dikarya</taxon>
        <taxon>Ascomycota</taxon>
        <taxon>Pezizomycotina</taxon>
        <taxon>Sordariomycetes</taxon>
        <taxon>Hypocreomycetidae</taxon>
        <taxon>Hypocreales</taxon>
        <taxon>Ophiocordycipitaceae</taxon>
        <taxon>Ophiocordyceps</taxon>
    </lineage>
</organism>
<sequence>MLSRVPPEGWQAALCGPIRRTLIPMCDDYAGVDSADTERRPNLYLDPCAGWTAADLETMVVVIASNSIRAGPPSLPHQRTLSPIGHERRAIELHSAMAGKKGDNSKKAAGNARKAEAAAQKAAVEDSRLEAAEADKWSKGAKNNAKRETEAAKKAEQARKKAEKDALLREEEANIGGRDEPKKSKAPVKKTRGLDLSQLDDGPAATLNASGIDNALDALSLTAGPDGAAAAIDKHPEKRFAAAYAKYEDRRLQEMKADGSGVGLRLEQRKQRIRKEFDKSPENPFNQVTAAYNATRADVSDLRAQEAAKVEKRLGQQAIPVEIDDGPPSAYHHLEPLGDSEQLLNKPWHSLNPYRPTRSRLYEDSTSSPNCKHQPFFPPETTSSTHAGALASAGLKQACPDGVFVSLTPGDATLWTAVLFLTPVIVSGPYAQAILRFQISFPDAFPSLPPLVTFSTDMFHPLISPLTTYMYTTDFQVNGTVSARDEERLPPGGFSLRHGFPLWFGRGRRQPSGSRKVSGESCSTRTSRARSPESAPARKATKAMHRQVSIYQILEYIRSSFDDEQVLDSVPLEAAGNPGAWHAWRTHRRQLGRLSETKKAGSEKEDDATKSNQSSSQAPEWNWDGVWEDRVGKGISASLSDSVLYGGGGPEELNGLGHAERLSRRDVWRKLSPLRVLEGGKHSSWNGWERSELLLFRSMKEDETRRDEVEGEWQRIDFGRNLRAPPLEADEDINQQVNSPTHFFWAESTNASLFSAMASHQSSDSPHVEFHTPPQGINRDKPSPLRIVKRRRDEGPFGKLPLKIAKRRGRAHKAEAHWGAADARPATGKGPRGRIWGDTLMRCRGLLTRSTPSFRGHGGAHRASSSGCSGAWSDSESGDGEDSSSSSSFRRTRTRMSRPVAMPMTTPSPSSSSSPGACPPSVLCPCIAVSSEAVGEGRSCSSIWAAVEVSGRLSSIPSSRSSSNHSSNRASFIAHPLGESLLASSSVPSNQRRPPRLRSRDRFFEYGCLYDLTVDIEPTPGWTMVQTIQEQAFPTKKRANIKVSTIYAGSSLLLVVHVQRKTQGRRRRQQQQQQHARQNSDDLMEDLELQLGTSVFMNVRVRYSHSAFPEHHNKAEGVLGMRSRMETTAAASLSRPCQEATSTGHDNNHHHHHHHLLSLVQRHWGADKTVSVKSLIQQTDASVNDDDLHASFFTDESLPPWRPGPCRRTGSSSPSSSVTTQHKHTAFWNWGTWF</sequence>
<dbReference type="PANTHER" id="PTHR21680:SF0">
    <property type="entry name" value="COILED-COIL DOMAIN-CONTAINING PROTEIN 124"/>
    <property type="match status" value="1"/>
</dbReference>
<dbReference type="GO" id="GO:0003713">
    <property type="term" value="F:transcription coactivator activity"/>
    <property type="evidence" value="ECO:0007669"/>
    <property type="project" value="TreeGrafter"/>
</dbReference>
<dbReference type="InterPro" id="IPR010422">
    <property type="entry name" value="Ccdc124/Oxs1"/>
</dbReference>
<feature type="compositionally biased region" description="Basic and acidic residues" evidence="3">
    <location>
        <begin position="595"/>
        <end position="609"/>
    </location>
</feature>
<dbReference type="SUPFAM" id="SSF54495">
    <property type="entry name" value="UBC-like"/>
    <property type="match status" value="1"/>
</dbReference>
<comment type="caution">
    <text evidence="5">The sequence shown here is derived from an EMBL/GenBank/DDBJ whole genome shotgun (WGS) entry which is preliminary data.</text>
</comment>
<gene>
    <name evidence="5" type="ORF">L249_4049</name>
</gene>
<feature type="region of interest" description="Disordered" evidence="3">
    <location>
        <begin position="1135"/>
        <end position="1155"/>
    </location>
</feature>
<dbReference type="CDD" id="cd23814">
    <property type="entry name" value="UEV_AKTIP"/>
    <property type="match status" value="1"/>
</dbReference>
<dbReference type="AlphaFoldDB" id="A0A367L564"/>
<dbReference type="InterPro" id="IPR016135">
    <property type="entry name" value="UBQ-conjugating_enzyme/RWD"/>
</dbReference>
<dbReference type="Pfam" id="PF22048">
    <property type="entry name" value="LSO1_2-like"/>
    <property type="match status" value="1"/>
</dbReference>
<feature type="compositionally biased region" description="Low complexity" evidence="3">
    <location>
        <begin position="899"/>
        <end position="915"/>
    </location>
</feature>
<dbReference type="Pfam" id="PF00179">
    <property type="entry name" value="UQ_con"/>
    <property type="match status" value="1"/>
</dbReference>
<feature type="region of interest" description="Disordered" evidence="3">
    <location>
        <begin position="592"/>
        <end position="623"/>
    </location>
</feature>
<dbReference type="InterPro" id="IPR054414">
    <property type="entry name" value="Ccdc124/Oxs1_C"/>
</dbReference>